<reference evidence="1 2" key="1">
    <citation type="submission" date="2014-11" db="EMBL/GenBank/DDBJ databases">
        <title>Genomics and ecophysiology of heterotrophic nitrogen fixing bacteria isolated from estuarine surface water.</title>
        <authorList>
            <person name="Bentzon-Tilia M."/>
            <person name="Severin I."/>
            <person name="Hansen L.H."/>
            <person name="Riemann L."/>
        </authorList>
    </citation>
    <scope>NUCLEOTIDE SEQUENCE [LARGE SCALE GENOMIC DNA]</scope>
    <source>
        <strain evidence="1 2">BAL361</strain>
    </source>
</reference>
<evidence type="ECO:0008006" key="3">
    <source>
        <dbReference type="Google" id="ProtNLM"/>
    </source>
</evidence>
<sequence length="90" mass="10335">MEQSGVVGLTIEGQAERIVSFREAPFCTQYVLAEMMGVEQITEDVVRGWVETYTLPTVKIGRRRVINLHRIRRDIERGKSVFCQGDYADE</sequence>
<dbReference type="RefSeq" id="WP_037019588.1">
    <property type="nucleotide sequence ID" value="NZ_JBITTV010000011.1"/>
</dbReference>
<evidence type="ECO:0000313" key="1">
    <source>
        <dbReference type="EMBL" id="KIZ36439.1"/>
    </source>
</evidence>
<dbReference type="Proteomes" id="UP000032439">
    <property type="component" value="Unassembled WGS sequence"/>
</dbReference>
<dbReference type="PATRIC" id="fig|316.110.peg.4448"/>
<gene>
    <name evidence="1" type="ORF">LO50_09430</name>
</gene>
<name>A0A0D7E6F4_STUST</name>
<dbReference type="AlphaFoldDB" id="A0A0D7E6F4"/>
<protein>
    <recommendedName>
        <fullName evidence="3">DNA-binding protein</fullName>
    </recommendedName>
</protein>
<organism evidence="1 2">
    <name type="scientific">Stutzerimonas stutzeri</name>
    <name type="common">Pseudomonas stutzeri</name>
    <dbReference type="NCBI Taxonomy" id="316"/>
    <lineage>
        <taxon>Bacteria</taxon>
        <taxon>Pseudomonadati</taxon>
        <taxon>Pseudomonadota</taxon>
        <taxon>Gammaproteobacteria</taxon>
        <taxon>Pseudomonadales</taxon>
        <taxon>Pseudomonadaceae</taxon>
        <taxon>Stutzerimonas</taxon>
    </lineage>
</organism>
<comment type="caution">
    <text evidence="1">The sequence shown here is derived from an EMBL/GenBank/DDBJ whole genome shotgun (WGS) entry which is preliminary data.</text>
</comment>
<accession>A0A0D7E6F4</accession>
<evidence type="ECO:0000313" key="2">
    <source>
        <dbReference type="Proteomes" id="UP000032439"/>
    </source>
</evidence>
<proteinExistence type="predicted"/>
<dbReference type="EMBL" id="JXXD01000078">
    <property type="protein sequence ID" value="KIZ36439.1"/>
    <property type="molecule type" value="Genomic_DNA"/>
</dbReference>